<dbReference type="PANTHER" id="PTHR35369">
    <property type="entry name" value="BLR3025 PROTEIN-RELATED"/>
    <property type="match status" value="1"/>
</dbReference>
<dbReference type="CDD" id="cd03468">
    <property type="entry name" value="PolY_like"/>
    <property type="match status" value="1"/>
</dbReference>
<evidence type="ECO:0000313" key="3">
    <source>
        <dbReference type="EMBL" id="QDU91482.1"/>
    </source>
</evidence>
<dbReference type="InterPro" id="IPR043502">
    <property type="entry name" value="DNA/RNA_pol_sf"/>
</dbReference>
<name>A0A518DJ68_9BACT</name>
<dbReference type="OrthoDB" id="9788640at2"/>
<organism evidence="3 4">
    <name type="scientific">Pirellulimonas nuda</name>
    <dbReference type="NCBI Taxonomy" id="2528009"/>
    <lineage>
        <taxon>Bacteria</taxon>
        <taxon>Pseudomonadati</taxon>
        <taxon>Planctomycetota</taxon>
        <taxon>Planctomycetia</taxon>
        <taxon>Pirellulales</taxon>
        <taxon>Lacipirellulaceae</taxon>
        <taxon>Pirellulimonas</taxon>
    </lineage>
</organism>
<protein>
    <submittedName>
        <fullName evidence="3">DNA polymerase IV</fullName>
    </submittedName>
</protein>
<dbReference type="EMBL" id="CP036291">
    <property type="protein sequence ID" value="QDU91482.1"/>
    <property type="molecule type" value="Genomic_DNA"/>
</dbReference>
<evidence type="ECO:0000259" key="2">
    <source>
        <dbReference type="PROSITE" id="PS50173"/>
    </source>
</evidence>
<feature type="domain" description="UmuC" evidence="2">
    <location>
        <begin position="22"/>
        <end position="78"/>
    </location>
</feature>
<dbReference type="Proteomes" id="UP000317429">
    <property type="component" value="Chromosome"/>
</dbReference>
<dbReference type="KEGG" id="pnd:Pla175_49110"/>
<proteinExistence type="predicted"/>
<dbReference type="InterPro" id="IPR001126">
    <property type="entry name" value="UmuC"/>
</dbReference>
<dbReference type="GO" id="GO:0006281">
    <property type="term" value="P:DNA repair"/>
    <property type="evidence" value="ECO:0007669"/>
    <property type="project" value="InterPro"/>
</dbReference>
<reference evidence="3 4" key="1">
    <citation type="submission" date="2019-02" db="EMBL/GenBank/DDBJ databases">
        <title>Deep-cultivation of Planctomycetes and their phenomic and genomic characterization uncovers novel biology.</title>
        <authorList>
            <person name="Wiegand S."/>
            <person name="Jogler M."/>
            <person name="Boedeker C."/>
            <person name="Pinto D."/>
            <person name="Vollmers J."/>
            <person name="Rivas-Marin E."/>
            <person name="Kohn T."/>
            <person name="Peeters S.H."/>
            <person name="Heuer A."/>
            <person name="Rast P."/>
            <person name="Oberbeckmann S."/>
            <person name="Bunk B."/>
            <person name="Jeske O."/>
            <person name="Meyerdierks A."/>
            <person name="Storesund J.E."/>
            <person name="Kallscheuer N."/>
            <person name="Luecker S."/>
            <person name="Lage O.M."/>
            <person name="Pohl T."/>
            <person name="Merkel B.J."/>
            <person name="Hornburger P."/>
            <person name="Mueller R.-W."/>
            <person name="Bruemmer F."/>
            <person name="Labrenz M."/>
            <person name="Spormann A.M."/>
            <person name="Op den Camp H."/>
            <person name="Overmann J."/>
            <person name="Amann R."/>
            <person name="Jetten M.S.M."/>
            <person name="Mascher T."/>
            <person name="Medema M.H."/>
            <person name="Devos D.P."/>
            <person name="Kaster A.-K."/>
            <person name="Ovreas L."/>
            <person name="Rohde M."/>
            <person name="Galperin M.Y."/>
            <person name="Jogler C."/>
        </authorList>
    </citation>
    <scope>NUCLEOTIDE SEQUENCE [LARGE SCALE GENOMIC DNA]</scope>
    <source>
        <strain evidence="3 4">Pla175</strain>
    </source>
</reference>
<evidence type="ECO:0000313" key="4">
    <source>
        <dbReference type="Proteomes" id="UP000317429"/>
    </source>
</evidence>
<keyword evidence="4" id="KW-1185">Reference proteome</keyword>
<dbReference type="AlphaFoldDB" id="A0A518DJ68"/>
<accession>A0A518DJ68</accession>
<dbReference type="PANTHER" id="PTHR35369:SF2">
    <property type="entry name" value="BLR3025 PROTEIN"/>
    <property type="match status" value="1"/>
</dbReference>
<gene>
    <name evidence="3" type="ORF">Pla175_49110</name>
</gene>
<dbReference type="InterPro" id="IPR050356">
    <property type="entry name" value="SulA_CellDiv_inhibitor"/>
</dbReference>
<dbReference type="RefSeq" id="WP_145291634.1">
    <property type="nucleotide sequence ID" value="NZ_CP036291.1"/>
</dbReference>
<dbReference type="Gene3D" id="3.40.1170.60">
    <property type="match status" value="1"/>
</dbReference>
<keyword evidence="1" id="KW-0227">DNA damage</keyword>
<sequence length="510" mass="55011">MPPRTLCVALPRWPIQRLTHARPELRGRAAALIAPGRRGETVMACSAEASRAGVAPGMPAAEAQTLVAGRRLLTAPHDPVADRHALEKLAAECLRFCPLVGLEDAPEPGCLLMDLAGLEAIYPDPATLAARVADHFARLGLAVRLATADTVGRAWALAHFSAPLPTAALSLPAAALSLPAAALSLPAAALRLDADTLDRLAQLGVHSVDQLLALPRAGLAARFPPLLTRRLAQFLGEVDERITACTAETPLVAQWEFEAPVENADTTAAVAGILIDRLAAALAQQQRGALRIEATFVGADRSERLLELRLFEPTARAQQLKELMTLRMETLTLDAPLQAVRLAVSESAPIAPRQGTLFDQDQRNRPHELALLAARLTGRLGETQVLRAHKRASHLPERAFALTPAAQQASRAYTLGGDHAAELRRRPLTLHNPPQRVELLAAEPDGAPTRLGLGGEQVDVRLAVGPERIETGWHRGATVRRDYYRLETHGGALWVFRDLRSGAWWLHGEY</sequence>
<dbReference type="Pfam" id="PF00817">
    <property type="entry name" value="IMS"/>
    <property type="match status" value="1"/>
</dbReference>
<evidence type="ECO:0000256" key="1">
    <source>
        <dbReference type="ARBA" id="ARBA00022763"/>
    </source>
</evidence>
<dbReference type="SUPFAM" id="SSF56672">
    <property type="entry name" value="DNA/RNA polymerases"/>
    <property type="match status" value="1"/>
</dbReference>
<dbReference type="PROSITE" id="PS50173">
    <property type="entry name" value="UMUC"/>
    <property type="match status" value="1"/>
</dbReference>